<name>A0A6C0HYM8_9ZZZZ</name>
<keyword evidence="2" id="KW-0472">Membrane</keyword>
<evidence type="ECO:0000256" key="1">
    <source>
        <dbReference type="SAM" id="MobiDB-lite"/>
    </source>
</evidence>
<keyword evidence="2" id="KW-1133">Transmembrane helix</keyword>
<keyword evidence="2" id="KW-0812">Transmembrane</keyword>
<feature type="transmembrane region" description="Helical" evidence="2">
    <location>
        <begin position="16"/>
        <end position="35"/>
    </location>
</feature>
<reference evidence="3" key="1">
    <citation type="journal article" date="2020" name="Nature">
        <title>Giant virus diversity and host interactions through global metagenomics.</title>
        <authorList>
            <person name="Schulz F."/>
            <person name="Roux S."/>
            <person name="Paez-Espino D."/>
            <person name="Jungbluth S."/>
            <person name="Walsh D.A."/>
            <person name="Denef V.J."/>
            <person name="McMahon K.D."/>
            <person name="Konstantinidis K.T."/>
            <person name="Eloe-Fadrosh E.A."/>
            <person name="Kyrpides N.C."/>
            <person name="Woyke T."/>
        </authorList>
    </citation>
    <scope>NUCLEOTIDE SEQUENCE</scope>
    <source>
        <strain evidence="3">GVMAG-M-3300023184-182</strain>
    </source>
</reference>
<dbReference type="AlphaFoldDB" id="A0A6C0HYM8"/>
<feature type="region of interest" description="Disordered" evidence="1">
    <location>
        <begin position="186"/>
        <end position="207"/>
    </location>
</feature>
<dbReference type="EMBL" id="MN740048">
    <property type="protein sequence ID" value="QHT85851.1"/>
    <property type="molecule type" value="Genomic_DNA"/>
</dbReference>
<accession>A0A6C0HYM8</accession>
<evidence type="ECO:0000256" key="2">
    <source>
        <dbReference type="SAM" id="Phobius"/>
    </source>
</evidence>
<feature type="transmembrane region" description="Helical" evidence="2">
    <location>
        <begin position="47"/>
        <end position="74"/>
    </location>
</feature>
<organism evidence="3">
    <name type="scientific">viral metagenome</name>
    <dbReference type="NCBI Taxonomy" id="1070528"/>
    <lineage>
        <taxon>unclassified sequences</taxon>
        <taxon>metagenomes</taxon>
        <taxon>organismal metagenomes</taxon>
    </lineage>
</organism>
<protein>
    <submittedName>
        <fullName evidence="3">Uncharacterized protein</fullName>
    </submittedName>
</protein>
<proteinExistence type="predicted"/>
<evidence type="ECO:0000313" key="3">
    <source>
        <dbReference type="EMBL" id="QHT85851.1"/>
    </source>
</evidence>
<sequence>MKISANLAAFKKPLKNIEIVALVIFVVFLLFPFRIPSGLAKLINNPVGFLVIFVIIVFLFLKSHPIVAFVYLLVAYELVRRSSDSVSPSSSHESIPSKTKVKMNSVNGTTELNDTDKNYVSNYKESVNISSNISGDYINYASIGVDSNEADKQKQLDSINNLSDKNTLEEEIIRSRIPTNGLKSSYLPENSSYTPVYDRIASNPSTL</sequence>